<keyword evidence="5" id="KW-0479">Metal-binding</keyword>
<feature type="transmembrane region" description="Helical" evidence="10">
    <location>
        <begin position="14"/>
        <end position="36"/>
    </location>
</feature>
<evidence type="ECO:0000256" key="9">
    <source>
        <dbReference type="ARBA" id="ARBA00023136"/>
    </source>
</evidence>
<feature type="transmembrane region" description="Helical" evidence="10">
    <location>
        <begin position="347"/>
        <end position="367"/>
    </location>
</feature>
<keyword evidence="9 10" id="KW-0472">Membrane</keyword>
<dbReference type="GO" id="GO:0016491">
    <property type="term" value="F:oxidoreductase activity"/>
    <property type="evidence" value="ECO:0007669"/>
    <property type="project" value="InterPro"/>
</dbReference>
<proteinExistence type="predicted"/>
<accession>A0AAU7CEI7</accession>
<evidence type="ECO:0000256" key="8">
    <source>
        <dbReference type="ARBA" id="ARBA00023004"/>
    </source>
</evidence>
<dbReference type="AlphaFoldDB" id="A0AAU7CEI7"/>
<dbReference type="EMBL" id="CP155447">
    <property type="protein sequence ID" value="XBH03922.1"/>
    <property type="molecule type" value="Genomic_DNA"/>
</dbReference>
<dbReference type="RefSeq" id="WP_406696665.1">
    <property type="nucleotide sequence ID" value="NZ_CP155447.1"/>
</dbReference>
<feature type="transmembrane region" description="Helical" evidence="10">
    <location>
        <begin position="488"/>
        <end position="506"/>
    </location>
</feature>
<feature type="transmembrane region" description="Helical" evidence="10">
    <location>
        <begin position="241"/>
        <end position="258"/>
    </location>
</feature>
<comment type="subcellular location">
    <subcellularLocation>
        <location evidence="1">Membrane</location>
        <topology evidence="1">Multi-pass membrane protein</topology>
    </subcellularLocation>
</comment>
<feature type="transmembrane region" description="Helical" evidence="10">
    <location>
        <begin position="143"/>
        <end position="165"/>
    </location>
</feature>
<dbReference type="InterPro" id="IPR036150">
    <property type="entry name" value="Cyt_b/b6_C_sf"/>
</dbReference>
<dbReference type="Pfam" id="PF00032">
    <property type="entry name" value="Cytochrom_B_C"/>
    <property type="match status" value="1"/>
</dbReference>
<dbReference type="InterPro" id="IPR005798">
    <property type="entry name" value="Cyt_b/b6_C"/>
</dbReference>
<evidence type="ECO:0000256" key="4">
    <source>
        <dbReference type="ARBA" id="ARBA00022692"/>
    </source>
</evidence>
<feature type="transmembrane region" description="Helical" evidence="10">
    <location>
        <begin position="177"/>
        <end position="197"/>
    </location>
</feature>
<evidence type="ECO:0000256" key="3">
    <source>
        <dbReference type="ARBA" id="ARBA00022617"/>
    </source>
</evidence>
<feature type="transmembrane region" description="Helical" evidence="10">
    <location>
        <begin position="456"/>
        <end position="476"/>
    </location>
</feature>
<keyword evidence="2" id="KW-0813">Transport</keyword>
<feature type="transmembrane region" description="Helical" evidence="10">
    <location>
        <begin position="204"/>
        <end position="226"/>
    </location>
</feature>
<feature type="domain" description="Cytochrome b/b6 C-terminal region profile" evidence="11">
    <location>
        <begin position="319"/>
        <end position="398"/>
    </location>
</feature>
<evidence type="ECO:0000256" key="5">
    <source>
        <dbReference type="ARBA" id="ARBA00022723"/>
    </source>
</evidence>
<gene>
    <name evidence="12" type="ORF">V5E97_37335</name>
</gene>
<evidence type="ECO:0000256" key="7">
    <source>
        <dbReference type="ARBA" id="ARBA00022989"/>
    </source>
</evidence>
<evidence type="ECO:0000313" key="12">
    <source>
        <dbReference type="EMBL" id="XBH03922.1"/>
    </source>
</evidence>
<evidence type="ECO:0000256" key="1">
    <source>
        <dbReference type="ARBA" id="ARBA00004141"/>
    </source>
</evidence>
<feature type="transmembrane region" description="Helical" evidence="10">
    <location>
        <begin position="388"/>
        <end position="407"/>
    </location>
</feature>
<dbReference type="GO" id="GO:0046872">
    <property type="term" value="F:metal ion binding"/>
    <property type="evidence" value="ECO:0007669"/>
    <property type="project" value="UniProtKB-KW"/>
</dbReference>
<protein>
    <recommendedName>
        <fullName evidence="11">Cytochrome b/b6 C-terminal region profile domain-containing protein</fullName>
    </recommendedName>
</protein>
<reference evidence="12" key="1">
    <citation type="submission" date="2024-05" db="EMBL/GenBank/DDBJ databases">
        <title>Planctomycetes of the genus Singulisphaera possess chitinolytic capabilities.</title>
        <authorList>
            <person name="Ivanova A."/>
        </authorList>
    </citation>
    <scope>NUCLEOTIDE SEQUENCE</scope>
    <source>
        <strain evidence="12">Ch08T</strain>
    </source>
</reference>
<keyword evidence="8" id="KW-0408">Iron</keyword>
<evidence type="ECO:0000259" key="11">
    <source>
        <dbReference type="Pfam" id="PF00032"/>
    </source>
</evidence>
<name>A0AAU7CEI7_9BACT</name>
<dbReference type="InterPro" id="IPR027387">
    <property type="entry name" value="Cytb/b6-like_sf"/>
</dbReference>
<dbReference type="SUPFAM" id="SSF81648">
    <property type="entry name" value="a domain/subunit of cytochrome bc1 complex (Ubiquinol-cytochrome c reductase)"/>
    <property type="match status" value="1"/>
</dbReference>
<organism evidence="12">
    <name type="scientific">Singulisphaera sp. Ch08</name>
    <dbReference type="NCBI Taxonomy" id="3120278"/>
    <lineage>
        <taxon>Bacteria</taxon>
        <taxon>Pseudomonadati</taxon>
        <taxon>Planctomycetota</taxon>
        <taxon>Planctomycetia</taxon>
        <taxon>Isosphaerales</taxon>
        <taxon>Isosphaeraceae</taxon>
        <taxon>Singulisphaera</taxon>
    </lineage>
</organism>
<evidence type="ECO:0000256" key="6">
    <source>
        <dbReference type="ARBA" id="ARBA00022982"/>
    </source>
</evidence>
<evidence type="ECO:0000256" key="2">
    <source>
        <dbReference type="ARBA" id="ARBA00022448"/>
    </source>
</evidence>
<feature type="transmembrane region" description="Helical" evidence="10">
    <location>
        <begin position="289"/>
        <end position="310"/>
    </location>
</feature>
<feature type="transmembrane region" description="Helical" evidence="10">
    <location>
        <begin position="56"/>
        <end position="78"/>
    </location>
</feature>
<dbReference type="GO" id="GO:0016020">
    <property type="term" value="C:membrane"/>
    <property type="evidence" value="ECO:0007669"/>
    <property type="project" value="UniProtKB-SubCell"/>
</dbReference>
<sequence>MHKDLTPGVMTGLAWYYLLAAMLNAAAAAYVSYMEIVSEGASRVGLAPRTRRLPEWLMISFFGLYGLATMMILGRAYLPEATRVAYGLCALANVLVAIAAAADAAHFSEVKDEGHGRGDEVGPPSLDDHQPAVGLGKAMNRTLWTLIWGSIAGIFQVMGLVYILGREFSLPQFFRDGVNFVSGPTTFFIGATIGFAAMIAYRRLLANGIVAWALVNLSLLAFGLSMTDFDFRDIVTKPDNVPIVGLMILVGFFTWLSLRRAVINDSRMALGLPNLEELEPEKTLTWPDLVYTELIAMVGQTIFLVVWAIALQAPLEQPASSTVAPNPSKAPWYFLGLQEMLVYFDPWMAGVVLPSMIVVGLMAMPYIDTNKTGNGYYTISQRKFAYITFQYGFLVLWVILILLGTFLRGPNWNFFGPYEYWDLHKVIPLNNVNLSDIVWVQILGQTKPTNILVREFPGGLIVAAYFAVVPLILTKISFFKKIIAQGGWLRFSVLTLLLLFMASLPLKMVLRWTINLKYLIAIPEYFFNI</sequence>
<keyword evidence="7 10" id="KW-1133">Transmembrane helix</keyword>
<keyword evidence="4 10" id="KW-0812">Transmembrane</keyword>
<keyword evidence="6" id="KW-0249">Electron transport</keyword>
<evidence type="ECO:0000256" key="10">
    <source>
        <dbReference type="SAM" id="Phobius"/>
    </source>
</evidence>
<dbReference type="GO" id="GO:0009055">
    <property type="term" value="F:electron transfer activity"/>
    <property type="evidence" value="ECO:0007669"/>
    <property type="project" value="InterPro"/>
</dbReference>
<dbReference type="Gene3D" id="1.20.810.10">
    <property type="entry name" value="Cytochrome Bc1 Complex, Chain C"/>
    <property type="match status" value="1"/>
</dbReference>
<keyword evidence="3" id="KW-0349">Heme</keyword>